<comment type="caution">
    <text evidence="3">The sequence shown here is derived from an EMBL/GenBank/DDBJ whole genome shotgun (WGS) entry which is preliminary data.</text>
</comment>
<evidence type="ECO:0000313" key="4">
    <source>
        <dbReference type="Proteomes" id="UP001140949"/>
    </source>
</evidence>
<dbReference type="Pfam" id="PF24068">
    <property type="entry name" value="TPD1_C"/>
    <property type="match status" value="1"/>
</dbReference>
<proteinExistence type="predicted"/>
<keyword evidence="1 2" id="KW-0732">Signal</keyword>
<dbReference type="GO" id="GO:0001709">
    <property type="term" value="P:cell fate determination"/>
    <property type="evidence" value="ECO:0007669"/>
    <property type="project" value="TreeGrafter"/>
</dbReference>
<reference evidence="3" key="2">
    <citation type="submission" date="2023-04" db="EMBL/GenBank/DDBJ databases">
        <authorList>
            <person name="Bruccoleri R.E."/>
            <person name="Oakeley E.J."/>
            <person name="Faust A.-M."/>
            <person name="Dessus-Babus S."/>
            <person name="Altorfer M."/>
            <person name="Burckhardt D."/>
            <person name="Oertli M."/>
            <person name="Naumann U."/>
            <person name="Petersen F."/>
            <person name="Wong J."/>
        </authorList>
    </citation>
    <scope>NUCLEOTIDE SEQUENCE</scope>
    <source>
        <strain evidence="3">GSM-AAB239-AS_SAM_17_03QT</strain>
        <tissue evidence="3">Leaf</tissue>
    </source>
</reference>
<accession>A0AAX6H9D3</accession>
<protein>
    <submittedName>
        <fullName evidence="3">TPD1 protein-like protein 1A</fullName>
    </submittedName>
</protein>
<dbReference type="PANTHER" id="PTHR33184:SF67">
    <property type="entry name" value="PROTEIN TAPETUM DETERMINANT 1"/>
    <property type="match status" value="1"/>
</dbReference>
<name>A0AAX6H9D3_IRIPA</name>
<evidence type="ECO:0000256" key="1">
    <source>
        <dbReference type="ARBA" id="ARBA00022729"/>
    </source>
</evidence>
<keyword evidence="4" id="KW-1185">Reference proteome</keyword>
<feature type="chain" id="PRO_5043579093" evidence="2">
    <location>
        <begin position="21"/>
        <end position="169"/>
    </location>
</feature>
<feature type="signal peptide" evidence="2">
    <location>
        <begin position="1"/>
        <end position="20"/>
    </location>
</feature>
<organism evidence="3 4">
    <name type="scientific">Iris pallida</name>
    <name type="common">Sweet iris</name>
    <dbReference type="NCBI Taxonomy" id="29817"/>
    <lineage>
        <taxon>Eukaryota</taxon>
        <taxon>Viridiplantae</taxon>
        <taxon>Streptophyta</taxon>
        <taxon>Embryophyta</taxon>
        <taxon>Tracheophyta</taxon>
        <taxon>Spermatophyta</taxon>
        <taxon>Magnoliopsida</taxon>
        <taxon>Liliopsida</taxon>
        <taxon>Asparagales</taxon>
        <taxon>Iridaceae</taxon>
        <taxon>Iridoideae</taxon>
        <taxon>Irideae</taxon>
        <taxon>Iris</taxon>
    </lineage>
</organism>
<dbReference type="Proteomes" id="UP001140949">
    <property type="component" value="Unassembled WGS sequence"/>
</dbReference>
<dbReference type="PANTHER" id="PTHR33184">
    <property type="entry name" value="PROTEIN TAPETUM DETERMINANT 1-LIKE-RELATED"/>
    <property type="match status" value="1"/>
</dbReference>
<dbReference type="AlphaFoldDB" id="A0AAX6H9D3"/>
<sequence>MRKSLVAAASFVLLFLLVSAFCSFGFFPQLFSVRPMESEPSVVVYNRKLLQKAAEGRTSRPDRIGSACTKDDIVVYQGATTPLPNGIPTYTVQILNECVEGCSIGRIHLSCGWFSSARLVNPRVFKRLRFDDCVVNDGRPLANGATLSFQYANSFKYPMFVTEASCVND</sequence>
<evidence type="ECO:0000256" key="2">
    <source>
        <dbReference type="SAM" id="SignalP"/>
    </source>
</evidence>
<dbReference type="EMBL" id="JANAVB010011399">
    <property type="protein sequence ID" value="KAJ6837334.1"/>
    <property type="molecule type" value="Genomic_DNA"/>
</dbReference>
<evidence type="ECO:0000313" key="3">
    <source>
        <dbReference type="EMBL" id="KAJ6837334.1"/>
    </source>
</evidence>
<reference evidence="3" key="1">
    <citation type="journal article" date="2023" name="GigaByte">
        <title>Genome assembly of the bearded iris, Iris pallida Lam.</title>
        <authorList>
            <person name="Bruccoleri R.E."/>
            <person name="Oakeley E.J."/>
            <person name="Faust A.M.E."/>
            <person name="Altorfer M."/>
            <person name="Dessus-Babus S."/>
            <person name="Burckhardt D."/>
            <person name="Oertli M."/>
            <person name="Naumann U."/>
            <person name="Petersen F."/>
            <person name="Wong J."/>
        </authorList>
    </citation>
    <scope>NUCLEOTIDE SEQUENCE</scope>
    <source>
        <strain evidence="3">GSM-AAB239-AS_SAM_17_03QT</strain>
    </source>
</reference>
<gene>
    <name evidence="3" type="ORF">M6B38_122335</name>
</gene>
<dbReference type="InterPro" id="IPR040361">
    <property type="entry name" value="TPD1"/>
</dbReference>